<sequence>MRTFSIILIAFFVIAACYAILPEMSEEFQPNDTIVLACAINCTTGTCPGCCVAHHYTTGYCGIVGTIVCICK</sequence>
<keyword evidence="1" id="KW-0732">Signal</keyword>
<evidence type="ECO:0000256" key="1">
    <source>
        <dbReference type="SAM" id="SignalP"/>
    </source>
</evidence>
<feature type="signal peptide" evidence="1">
    <location>
        <begin position="1"/>
        <end position="19"/>
    </location>
</feature>
<evidence type="ECO:0000313" key="3">
    <source>
        <dbReference type="WBParaSite" id="MBELARI_LOCUS14661"/>
    </source>
</evidence>
<dbReference type="AlphaFoldDB" id="A0AAF3EKV4"/>
<keyword evidence="2" id="KW-1185">Reference proteome</keyword>
<dbReference type="PROSITE" id="PS51257">
    <property type="entry name" value="PROKAR_LIPOPROTEIN"/>
    <property type="match status" value="1"/>
</dbReference>
<protein>
    <submittedName>
        <fullName evidence="3">Uncharacterized protein</fullName>
    </submittedName>
</protein>
<dbReference type="WBParaSite" id="MBELARI_LOCUS14661">
    <property type="protein sequence ID" value="MBELARI_LOCUS14661"/>
    <property type="gene ID" value="MBELARI_LOCUS14661"/>
</dbReference>
<organism evidence="2 3">
    <name type="scientific">Mesorhabditis belari</name>
    <dbReference type="NCBI Taxonomy" id="2138241"/>
    <lineage>
        <taxon>Eukaryota</taxon>
        <taxon>Metazoa</taxon>
        <taxon>Ecdysozoa</taxon>
        <taxon>Nematoda</taxon>
        <taxon>Chromadorea</taxon>
        <taxon>Rhabditida</taxon>
        <taxon>Rhabditina</taxon>
        <taxon>Rhabditomorpha</taxon>
        <taxon>Rhabditoidea</taxon>
        <taxon>Rhabditidae</taxon>
        <taxon>Mesorhabditinae</taxon>
        <taxon>Mesorhabditis</taxon>
    </lineage>
</organism>
<name>A0AAF3EKV4_9BILA</name>
<accession>A0AAF3EKV4</accession>
<reference evidence="3" key="1">
    <citation type="submission" date="2024-02" db="UniProtKB">
        <authorList>
            <consortium name="WormBaseParasite"/>
        </authorList>
    </citation>
    <scope>IDENTIFICATION</scope>
</reference>
<feature type="chain" id="PRO_5042241128" evidence="1">
    <location>
        <begin position="20"/>
        <end position="72"/>
    </location>
</feature>
<evidence type="ECO:0000313" key="2">
    <source>
        <dbReference type="Proteomes" id="UP000887575"/>
    </source>
</evidence>
<proteinExistence type="predicted"/>
<dbReference type="Proteomes" id="UP000887575">
    <property type="component" value="Unassembled WGS sequence"/>
</dbReference>